<name>A0ABT1C6N5_9HYPH</name>
<protein>
    <submittedName>
        <fullName evidence="1">Uncharacterized protein</fullName>
    </submittedName>
</protein>
<gene>
    <name evidence="1" type="ORF">NGM99_11930</name>
</gene>
<accession>A0ABT1C6N5</accession>
<proteinExistence type="predicted"/>
<dbReference type="Proteomes" id="UP001205906">
    <property type="component" value="Unassembled WGS sequence"/>
</dbReference>
<comment type="caution">
    <text evidence="1">The sequence shown here is derived from an EMBL/GenBank/DDBJ whole genome shotgun (WGS) entry which is preliminary data.</text>
</comment>
<keyword evidence="2" id="KW-1185">Reference proteome</keyword>
<evidence type="ECO:0000313" key="1">
    <source>
        <dbReference type="EMBL" id="MCO6050489.1"/>
    </source>
</evidence>
<sequence>MARYEFQAVRLSTGSMDNDGRLVFIDGELAAVLVLLADDVHGSSRGLWSVEVDFRCALASSPFFSSLYDAAAWLQERNSEYVLK</sequence>
<organism evidence="1 2">
    <name type="scientific">Mesorhizobium liriopis</name>
    <dbReference type="NCBI Taxonomy" id="2953882"/>
    <lineage>
        <taxon>Bacteria</taxon>
        <taxon>Pseudomonadati</taxon>
        <taxon>Pseudomonadota</taxon>
        <taxon>Alphaproteobacteria</taxon>
        <taxon>Hyphomicrobiales</taxon>
        <taxon>Phyllobacteriaceae</taxon>
        <taxon>Mesorhizobium</taxon>
    </lineage>
</organism>
<dbReference type="EMBL" id="JAMXQS010000005">
    <property type="protein sequence ID" value="MCO6050489.1"/>
    <property type="molecule type" value="Genomic_DNA"/>
</dbReference>
<reference evidence="1 2" key="1">
    <citation type="submission" date="2022-06" db="EMBL/GenBank/DDBJ databases">
        <title>Mesorhizobium sp. strain RP14 Genome sequencing and assembly.</title>
        <authorList>
            <person name="Kim I."/>
        </authorList>
    </citation>
    <scope>NUCLEOTIDE SEQUENCE [LARGE SCALE GENOMIC DNA]</scope>
    <source>
        <strain evidence="2">RP14(2022)</strain>
    </source>
</reference>
<evidence type="ECO:0000313" key="2">
    <source>
        <dbReference type="Proteomes" id="UP001205906"/>
    </source>
</evidence>
<dbReference type="RefSeq" id="WP_252819132.1">
    <property type="nucleotide sequence ID" value="NZ_JAMXQS010000005.1"/>
</dbReference>